<sequence length="465" mass="51243">MKSFWDNFVNVATGRWAISLPSAATCLPFCYFFALERENALESGSFGTQIMIVSAGQLMSLLYLFIAQGILLPSRKDRKQSLILCLFVWFSAGFVAGLVSELYAHLVLNTESHLATRLSNSAATTGLCLALVAYWFGNLHKIRIEKEALGFLEEFLVEDFSKLNEDQRVTREVAIESLQETLLPRVLQLQKLTSGLQQNTSSDSLAVELHELDIRAQELLQSVKSNVSSISNSTSFPENFPREKISPVKLMSGLFPRNLSVGTSFILLTLGAMIAQGSRNGSVGVLVGILSSVIITALLFILSKFGKRINALQTSWFNSMAFTAVVCVQYIYAMIVQNELANPYQPWYSAFKTFCGVYLASLISTIAMEQGKFVEKLGSESAIRRAEAERVSSSHERIQQLTSTTIFGAIQGQISGVIMALNVLTDSRGITSSKGDFSKFIRDANSLIEDAISEIQRVGIKVNSR</sequence>
<name>A0A6J6H9S4_9ZZZZ</name>
<keyword evidence="1" id="KW-0472">Membrane</keyword>
<dbReference type="EMBL" id="CAEZUV010000037">
    <property type="protein sequence ID" value="CAB4610341.1"/>
    <property type="molecule type" value="Genomic_DNA"/>
</dbReference>
<evidence type="ECO:0000313" key="2">
    <source>
        <dbReference type="EMBL" id="CAB4610341.1"/>
    </source>
</evidence>
<evidence type="ECO:0000256" key="1">
    <source>
        <dbReference type="SAM" id="Phobius"/>
    </source>
</evidence>
<accession>A0A6J6H9S4</accession>
<feature type="transmembrane region" description="Helical" evidence="1">
    <location>
        <begin position="259"/>
        <end position="277"/>
    </location>
</feature>
<feature type="transmembrane region" description="Helical" evidence="1">
    <location>
        <begin position="12"/>
        <end position="34"/>
    </location>
</feature>
<keyword evidence="1" id="KW-0812">Transmembrane</keyword>
<feature type="transmembrane region" description="Helical" evidence="1">
    <location>
        <begin position="315"/>
        <end position="335"/>
    </location>
</feature>
<feature type="transmembrane region" description="Helical" evidence="1">
    <location>
        <begin position="118"/>
        <end position="136"/>
    </location>
</feature>
<dbReference type="AlphaFoldDB" id="A0A6J6H9S4"/>
<organism evidence="2">
    <name type="scientific">freshwater metagenome</name>
    <dbReference type="NCBI Taxonomy" id="449393"/>
    <lineage>
        <taxon>unclassified sequences</taxon>
        <taxon>metagenomes</taxon>
        <taxon>ecological metagenomes</taxon>
    </lineage>
</organism>
<feature type="transmembrane region" description="Helical" evidence="1">
    <location>
        <begin position="347"/>
        <end position="367"/>
    </location>
</feature>
<reference evidence="2" key="1">
    <citation type="submission" date="2020-05" db="EMBL/GenBank/DDBJ databases">
        <authorList>
            <person name="Chiriac C."/>
            <person name="Salcher M."/>
            <person name="Ghai R."/>
            <person name="Kavagutti S V."/>
        </authorList>
    </citation>
    <scope>NUCLEOTIDE SEQUENCE</scope>
</reference>
<feature type="transmembrane region" description="Helical" evidence="1">
    <location>
        <begin position="83"/>
        <end position="106"/>
    </location>
</feature>
<proteinExistence type="predicted"/>
<feature type="transmembrane region" description="Helical" evidence="1">
    <location>
        <begin position="283"/>
        <end position="303"/>
    </location>
</feature>
<feature type="transmembrane region" description="Helical" evidence="1">
    <location>
        <begin position="46"/>
        <end position="71"/>
    </location>
</feature>
<protein>
    <submittedName>
        <fullName evidence="2">Unannotated protein</fullName>
    </submittedName>
</protein>
<keyword evidence="1" id="KW-1133">Transmembrane helix</keyword>
<gene>
    <name evidence="2" type="ORF">UFOPK1856_00386</name>
</gene>